<feature type="compositionally biased region" description="Pro residues" evidence="1">
    <location>
        <begin position="282"/>
        <end position="291"/>
    </location>
</feature>
<comment type="caution">
    <text evidence="3">The sequence shown here is derived from an EMBL/GenBank/DDBJ whole genome shotgun (WGS) entry which is preliminary data.</text>
</comment>
<dbReference type="OrthoDB" id="74412at2759"/>
<keyword evidence="3" id="KW-0808">Transferase</keyword>
<evidence type="ECO:0000313" key="4">
    <source>
        <dbReference type="Proteomes" id="UP000299102"/>
    </source>
</evidence>
<dbReference type="InterPro" id="IPR011993">
    <property type="entry name" value="PH-like_dom_sf"/>
</dbReference>
<dbReference type="SUPFAM" id="SSF50729">
    <property type="entry name" value="PH domain-like"/>
    <property type="match status" value="1"/>
</dbReference>
<feature type="region of interest" description="Disordered" evidence="1">
    <location>
        <begin position="227"/>
        <end position="246"/>
    </location>
</feature>
<dbReference type="PANTHER" id="PTHR12844">
    <property type="entry name" value="CONNECTOR ENCHANCER OF KINASE SUPPRESSOR OF RAS"/>
    <property type="match status" value="1"/>
</dbReference>
<dbReference type="STRING" id="151549.A0A4C1ZYB6"/>
<feature type="region of interest" description="Disordered" evidence="1">
    <location>
        <begin position="586"/>
        <end position="634"/>
    </location>
</feature>
<feature type="compositionally biased region" description="Basic and acidic residues" evidence="1">
    <location>
        <begin position="74"/>
        <end position="88"/>
    </location>
</feature>
<dbReference type="InterPro" id="IPR051566">
    <property type="entry name" value="CNKSR"/>
</dbReference>
<organism evidence="3 4">
    <name type="scientific">Eumeta variegata</name>
    <name type="common">Bagworm moth</name>
    <name type="synonym">Eumeta japonica</name>
    <dbReference type="NCBI Taxonomy" id="151549"/>
    <lineage>
        <taxon>Eukaryota</taxon>
        <taxon>Metazoa</taxon>
        <taxon>Ecdysozoa</taxon>
        <taxon>Arthropoda</taxon>
        <taxon>Hexapoda</taxon>
        <taxon>Insecta</taxon>
        <taxon>Pterygota</taxon>
        <taxon>Neoptera</taxon>
        <taxon>Endopterygota</taxon>
        <taxon>Lepidoptera</taxon>
        <taxon>Glossata</taxon>
        <taxon>Ditrysia</taxon>
        <taxon>Tineoidea</taxon>
        <taxon>Psychidae</taxon>
        <taxon>Oiketicinae</taxon>
        <taxon>Eumeta</taxon>
    </lineage>
</organism>
<feature type="region of interest" description="Disordered" evidence="1">
    <location>
        <begin position="817"/>
        <end position="863"/>
    </location>
</feature>
<proteinExistence type="predicted"/>
<feature type="compositionally biased region" description="Basic and acidic residues" evidence="1">
    <location>
        <begin position="232"/>
        <end position="246"/>
    </location>
</feature>
<name>A0A4C1ZYB6_EUMVA</name>
<dbReference type="Gene3D" id="2.30.29.30">
    <property type="entry name" value="Pleckstrin-homology domain (PH domain)/Phosphotyrosine-binding domain (PTB)"/>
    <property type="match status" value="1"/>
</dbReference>
<reference evidence="3 4" key="1">
    <citation type="journal article" date="2019" name="Commun. Biol.">
        <title>The bagworm genome reveals a unique fibroin gene that provides high tensile strength.</title>
        <authorList>
            <person name="Kono N."/>
            <person name="Nakamura H."/>
            <person name="Ohtoshi R."/>
            <person name="Tomita M."/>
            <person name="Numata K."/>
            <person name="Arakawa K."/>
        </authorList>
    </citation>
    <scope>NUCLEOTIDE SEQUENCE [LARGE SCALE GENOMIC DNA]</scope>
</reference>
<feature type="region of interest" description="Disordered" evidence="1">
    <location>
        <begin position="979"/>
        <end position="1015"/>
    </location>
</feature>
<dbReference type="Pfam" id="PF00169">
    <property type="entry name" value="PH"/>
    <property type="match status" value="1"/>
</dbReference>
<accession>A0A4C1ZYB6</accession>
<dbReference type="SMART" id="SM00233">
    <property type="entry name" value="PH"/>
    <property type="match status" value="1"/>
</dbReference>
<evidence type="ECO:0000256" key="1">
    <source>
        <dbReference type="SAM" id="MobiDB-lite"/>
    </source>
</evidence>
<dbReference type="PROSITE" id="PS50003">
    <property type="entry name" value="PH_DOMAIN"/>
    <property type="match status" value="1"/>
</dbReference>
<keyword evidence="4" id="KW-1185">Reference proteome</keyword>
<dbReference type="PANTHER" id="PTHR12844:SF42">
    <property type="entry name" value="CONNECTOR ENHANCER OF KSR PROTEIN CNK"/>
    <property type="match status" value="1"/>
</dbReference>
<feature type="region of interest" description="Disordered" evidence="1">
    <location>
        <begin position="272"/>
        <end position="309"/>
    </location>
</feature>
<dbReference type="InterPro" id="IPR001849">
    <property type="entry name" value="PH_domain"/>
</dbReference>
<evidence type="ECO:0000313" key="3">
    <source>
        <dbReference type="EMBL" id="GBP91853.1"/>
    </source>
</evidence>
<feature type="compositionally biased region" description="Basic and acidic residues" evidence="1">
    <location>
        <begin position="593"/>
        <end position="612"/>
    </location>
</feature>
<feature type="compositionally biased region" description="Basic and acidic residues" evidence="1">
    <location>
        <begin position="896"/>
        <end position="915"/>
    </location>
</feature>
<evidence type="ECO:0000259" key="2">
    <source>
        <dbReference type="PROSITE" id="PS50003"/>
    </source>
</evidence>
<dbReference type="Proteomes" id="UP000299102">
    <property type="component" value="Unassembled WGS sequence"/>
</dbReference>
<dbReference type="AlphaFoldDB" id="A0A4C1ZYB6"/>
<feature type="region of interest" description="Disordered" evidence="1">
    <location>
        <begin position="62"/>
        <end position="100"/>
    </location>
</feature>
<feature type="compositionally biased region" description="Low complexity" evidence="1">
    <location>
        <begin position="835"/>
        <end position="848"/>
    </location>
</feature>
<feature type="domain" description="PH" evidence="2">
    <location>
        <begin position="484"/>
        <end position="562"/>
    </location>
</feature>
<keyword evidence="3" id="KW-0418">Kinase</keyword>
<dbReference type="EMBL" id="BGZK01002216">
    <property type="protein sequence ID" value="GBP91853.1"/>
    <property type="molecule type" value="Genomic_DNA"/>
</dbReference>
<gene>
    <name evidence="3" type="primary">CNKSR2</name>
    <name evidence="3" type="ORF">EVAR_68896_1</name>
</gene>
<feature type="compositionally biased region" description="Basic and acidic residues" evidence="1">
    <location>
        <begin position="979"/>
        <end position="1003"/>
    </location>
</feature>
<feature type="region of interest" description="Disordered" evidence="1">
    <location>
        <begin position="879"/>
        <end position="945"/>
    </location>
</feature>
<protein>
    <submittedName>
        <fullName evidence="3">Connector enhancer of kinase suppressor of ras 2</fullName>
    </submittedName>
</protein>
<dbReference type="GO" id="GO:0016301">
    <property type="term" value="F:kinase activity"/>
    <property type="evidence" value="ECO:0007669"/>
    <property type="project" value="UniProtKB-KW"/>
</dbReference>
<sequence>MLQFWQELRSHKNFKHTGSTHMNIGEEPDDNVNALYRRDKAVSCSTGLELSPRPKTCLGVGTAPLPAESVPPPRPRDVKQRGKLDKAHSTPAYDLGADGADGGSLVTQIIPESPTTPTESPTIFVHSAEKADQILDFKKSSSQIGEAILHQQQKRMVTTDIHKTKFTFSEMTEIGDARKHLEVDTDAEGDVENNDLLETVNIGLLEKRTNIDKPISKENSTLSIMSVTSGKGHTDDETSFEHENSVVDRSNIVEAINEQRTVVSVRTPKWRKPLVSQTESPTSPPEPPPRPVITKASHGPSPAVKEYPPLKPVSQLESLDVNELSPLKPPRLGDQLQISVPLKHITKHDIHVIPNSEASPRRELLVPLNHESTGLLEIPRLGAARSHPHLGGAELSGARVQPATSPSTSVSPTASVVRGIFPSSKSKSLKKKNSILARYRCGNSAVGRGRGLVLQRVRVRQRAPGTAPVAPATPPLGDSPAGVWVRRWYVLRDNTLYGFRALDCEKADCLIFLKGFTASPAPEVKSKPFAFKVYHTGTVFYFAAETLEAMTAWLDHISRATMLCYDSWERAHKDKKVDESKHFSETDYSEGDLSDKETTEKKSEGKEKDKSKFGSLKKLTHRIHKSESQESVSSAAASLDRKYLRFFSRSKSKSKTSTPVPTEHYRSYRRVTAAGGELTRDAAAARVQLPAPAPVLDVPLVDNEPTRTQKKLPKPINYIHASNPNLLDFEKSDFVAKPNLNVPLPKAKVHKPDNFMGFVTLQEFMLKKQEEERREMYSNRVLMGVERDARTSSKRAAKELQRQWERIVPDVIYGELRSTDDDRPAPDYLRGRTLPEAPRSAPGAASAPVFARPSDGTKPVSVKDKDGYEKIVYVSDTDAICTPDYDPPQVLPRKLSKAEEDVVESRQRRHSETSDPKAGAEGSSEVRDELKRTVAPQPPPKIMPKSRHVLNRQSSLGSGVVSGGTEGLAVAQGDSPERFWRSSLRRNDRVHSRPPEARAEPKPLKSAAQYTPLSLPAPPATLATAPHLHIALDTGEVVSTASPGVSRLRQVFQGGANPEAPQPVWAGRGVQYPHLQCPPTFEPETYSLADCATSHQRHKHHA</sequence>